<sequence length="274" mass="31061">MWVPLSLSISMKTPKLAYVIEDDRITAAITELIAKRNLRCRTVKTFDNGQLAFDQLVATVQSGGEVPDLILLDLNMPLMDGWEFLDALGSLALTKKVCVFVLTSSIHPDDMAKSTHYQLVKGYFSKPLDKPNLPDLGPGKGDKLLAKATGTILTQQATSTMPAARPPLPPFSFETATQKARLAEDAWNSRDPARVALAYTEASQWRNRSEFFAGREAIAAFLTRKWQKEHEYRLIKELWGFHENRIAVRFQYEYHTAEGNWFRAYGNEQWEFDA</sequence>
<dbReference type="PROSITE" id="PS50110">
    <property type="entry name" value="RESPONSE_REGULATORY"/>
    <property type="match status" value="1"/>
</dbReference>
<dbReference type="Pfam" id="PF00072">
    <property type="entry name" value="Response_reg"/>
    <property type="match status" value="1"/>
</dbReference>
<dbReference type="InterPro" id="IPR001789">
    <property type="entry name" value="Sig_transdc_resp-reg_receiver"/>
</dbReference>
<gene>
    <name evidence="3" type="ORF">Tci_826686</name>
</gene>
<dbReference type="EMBL" id="BKCJ010962311">
    <property type="protein sequence ID" value="GFC54716.1"/>
    <property type="molecule type" value="Genomic_DNA"/>
</dbReference>
<name>A0A699Q7J7_TANCI</name>
<dbReference type="SMART" id="SM00448">
    <property type="entry name" value="REC"/>
    <property type="match status" value="1"/>
</dbReference>
<protein>
    <submittedName>
        <fullName evidence="3">Two-component response regulator ARR22-like</fullName>
    </submittedName>
</protein>
<feature type="modified residue" description="4-aspartylphosphate" evidence="1">
    <location>
        <position position="73"/>
    </location>
</feature>
<proteinExistence type="predicted"/>
<dbReference type="Gene3D" id="3.40.50.2300">
    <property type="match status" value="1"/>
</dbReference>
<dbReference type="Gene3D" id="3.10.450.50">
    <property type="match status" value="1"/>
</dbReference>
<feature type="domain" description="Response regulatory" evidence="2">
    <location>
        <begin position="16"/>
        <end position="141"/>
    </location>
</feature>
<dbReference type="SUPFAM" id="SSF54427">
    <property type="entry name" value="NTF2-like"/>
    <property type="match status" value="1"/>
</dbReference>
<dbReference type="SUPFAM" id="SSF52172">
    <property type="entry name" value="CheY-like"/>
    <property type="match status" value="1"/>
</dbReference>
<comment type="caution">
    <text evidence="3">The sequence shown here is derived from an EMBL/GenBank/DDBJ whole genome shotgun (WGS) entry which is preliminary data.</text>
</comment>
<dbReference type="InterPro" id="IPR011006">
    <property type="entry name" value="CheY-like_superfamily"/>
</dbReference>
<evidence type="ECO:0000259" key="2">
    <source>
        <dbReference type="PROSITE" id="PS50110"/>
    </source>
</evidence>
<dbReference type="AlphaFoldDB" id="A0A699Q7J7"/>
<evidence type="ECO:0000256" key="1">
    <source>
        <dbReference type="PROSITE-ProRule" id="PRU00169"/>
    </source>
</evidence>
<dbReference type="PANTHER" id="PTHR31757:SF0">
    <property type="entry name" value="SLL0781 PROTEIN"/>
    <property type="match status" value="1"/>
</dbReference>
<dbReference type="GO" id="GO:0000160">
    <property type="term" value="P:phosphorelay signal transduction system"/>
    <property type="evidence" value="ECO:0007669"/>
    <property type="project" value="InterPro"/>
</dbReference>
<dbReference type="PANTHER" id="PTHR31757">
    <property type="entry name" value="SLL0781 PROTEIN"/>
    <property type="match status" value="1"/>
</dbReference>
<feature type="non-terminal residue" evidence="3">
    <location>
        <position position="274"/>
    </location>
</feature>
<dbReference type="InterPro" id="IPR032710">
    <property type="entry name" value="NTF2-like_dom_sf"/>
</dbReference>
<organism evidence="3">
    <name type="scientific">Tanacetum cinerariifolium</name>
    <name type="common">Dalmatian daisy</name>
    <name type="synonym">Chrysanthemum cinerariifolium</name>
    <dbReference type="NCBI Taxonomy" id="118510"/>
    <lineage>
        <taxon>Eukaryota</taxon>
        <taxon>Viridiplantae</taxon>
        <taxon>Streptophyta</taxon>
        <taxon>Embryophyta</taxon>
        <taxon>Tracheophyta</taxon>
        <taxon>Spermatophyta</taxon>
        <taxon>Magnoliopsida</taxon>
        <taxon>eudicotyledons</taxon>
        <taxon>Gunneridae</taxon>
        <taxon>Pentapetalae</taxon>
        <taxon>asterids</taxon>
        <taxon>campanulids</taxon>
        <taxon>Asterales</taxon>
        <taxon>Asteraceae</taxon>
        <taxon>Asteroideae</taxon>
        <taxon>Anthemideae</taxon>
        <taxon>Anthemidinae</taxon>
        <taxon>Tanacetum</taxon>
    </lineage>
</organism>
<dbReference type="Pfam" id="PF07080">
    <property type="entry name" value="DUF1348"/>
    <property type="match status" value="1"/>
</dbReference>
<evidence type="ECO:0000313" key="3">
    <source>
        <dbReference type="EMBL" id="GFC54716.1"/>
    </source>
</evidence>
<reference evidence="3" key="1">
    <citation type="journal article" date="2019" name="Sci. Rep.">
        <title>Draft genome of Tanacetum cinerariifolium, the natural source of mosquito coil.</title>
        <authorList>
            <person name="Yamashiro T."/>
            <person name="Shiraishi A."/>
            <person name="Satake H."/>
            <person name="Nakayama K."/>
        </authorList>
    </citation>
    <scope>NUCLEOTIDE SEQUENCE</scope>
</reference>
<accession>A0A699Q7J7</accession>
<keyword evidence="1" id="KW-0597">Phosphoprotein</keyword>
<dbReference type="InterPro" id="IPR009783">
    <property type="entry name" value="DUF1348"/>
</dbReference>